<dbReference type="PROSITE" id="PS51847">
    <property type="entry name" value="SMP"/>
    <property type="match status" value="1"/>
</dbReference>
<evidence type="ECO:0000256" key="6">
    <source>
        <dbReference type="ARBA" id="ARBA00022737"/>
    </source>
</evidence>
<dbReference type="GO" id="GO:0016020">
    <property type="term" value="C:membrane"/>
    <property type="evidence" value="ECO:0007669"/>
    <property type="project" value="UniProtKB-SubCell"/>
</dbReference>
<evidence type="ECO:0000313" key="13">
    <source>
        <dbReference type="EMBL" id="KAK6928323.1"/>
    </source>
</evidence>
<comment type="similarity">
    <text evidence="2">Belongs to the synaptotagmin family.</text>
</comment>
<dbReference type="PANTHER" id="PTHR10774">
    <property type="entry name" value="EXTENDED SYNAPTOTAGMIN-RELATED"/>
    <property type="match status" value="1"/>
</dbReference>
<keyword evidence="4" id="KW-0812">Transmembrane</keyword>
<dbReference type="AlphaFoldDB" id="A0AAN8ZC88"/>
<dbReference type="GO" id="GO:0005783">
    <property type="term" value="C:endoplasmic reticulum"/>
    <property type="evidence" value="ECO:0007669"/>
    <property type="project" value="TreeGrafter"/>
</dbReference>
<evidence type="ECO:0000313" key="14">
    <source>
        <dbReference type="Proteomes" id="UP001370490"/>
    </source>
</evidence>
<dbReference type="GO" id="GO:0008289">
    <property type="term" value="F:lipid binding"/>
    <property type="evidence" value="ECO:0007669"/>
    <property type="project" value="UniProtKB-KW"/>
</dbReference>
<dbReference type="InterPro" id="IPR031468">
    <property type="entry name" value="SMP_LBD"/>
</dbReference>
<feature type="domain" description="SMP-LTD" evidence="12">
    <location>
        <begin position="16"/>
        <end position="147"/>
    </location>
</feature>
<keyword evidence="14" id="KW-1185">Reference proteome</keyword>
<organism evidence="13 14">
    <name type="scientific">Dillenia turbinata</name>
    <dbReference type="NCBI Taxonomy" id="194707"/>
    <lineage>
        <taxon>Eukaryota</taxon>
        <taxon>Viridiplantae</taxon>
        <taxon>Streptophyta</taxon>
        <taxon>Embryophyta</taxon>
        <taxon>Tracheophyta</taxon>
        <taxon>Spermatophyta</taxon>
        <taxon>Magnoliopsida</taxon>
        <taxon>eudicotyledons</taxon>
        <taxon>Gunneridae</taxon>
        <taxon>Pentapetalae</taxon>
        <taxon>Dilleniales</taxon>
        <taxon>Dilleniaceae</taxon>
        <taxon>Dillenia</taxon>
    </lineage>
</organism>
<reference evidence="13 14" key="1">
    <citation type="submission" date="2023-12" db="EMBL/GenBank/DDBJ databases">
        <title>A high-quality genome assembly for Dillenia turbinata (Dilleniales).</title>
        <authorList>
            <person name="Chanderbali A."/>
        </authorList>
    </citation>
    <scope>NUCLEOTIDE SEQUENCE [LARGE SCALE GENOMIC DNA]</scope>
    <source>
        <strain evidence="13">LSX21</strain>
        <tissue evidence="13">Leaf</tissue>
    </source>
</reference>
<keyword evidence="8" id="KW-1133">Transmembrane helix</keyword>
<accession>A0AAN8ZC88</accession>
<keyword evidence="10" id="KW-0446">Lipid-binding</keyword>
<protein>
    <submittedName>
        <fullName evidence="13">Synaptotagmin, SMP domain</fullName>
    </submittedName>
</protein>
<evidence type="ECO:0000256" key="7">
    <source>
        <dbReference type="ARBA" id="ARBA00022837"/>
    </source>
</evidence>
<dbReference type="InterPro" id="IPR045050">
    <property type="entry name" value="Synaptotagmin_plant"/>
</dbReference>
<name>A0AAN8ZC88_9MAGN</name>
<keyword evidence="7" id="KW-0106">Calcium</keyword>
<dbReference type="GO" id="GO:0046872">
    <property type="term" value="F:metal ion binding"/>
    <property type="evidence" value="ECO:0007669"/>
    <property type="project" value="UniProtKB-KW"/>
</dbReference>
<evidence type="ECO:0000256" key="3">
    <source>
        <dbReference type="ARBA" id="ARBA00022448"/>
    </source>
</evidence>
<evidence type="ECO:0000256" key="9">
    <source>
        <dbReference type="ARBA" id="ARBA00023055"/>
    </source>
</evidence>
<evidence type="ECO:0000259" key="12">
    <source>
        <dbReference type="PROSITE" id="PS51847"/>
    </source>
</evidence>
<sequence>MSKTKPTLKFWRGLRLTRNVEWLNKFIANMWPYLDKAICGVIRSISKPTFEKYIGKFQIRSSDFETLSLGTLPPTLQGIKIYETNENELVIEPAVRWAGNPNITLAMKLLFLSITVQVEEIADHGFSNLSGAADCFEAACARFPLFC</sequence>
<dbReference type="PANTHER" id="PTHR10774:SF217">
    <property type="entry name" value="OS06G0685300 PROTEIN"/>
    <property type="match status" value="1"/>
</dbReference>
<dbReference type="Proteomes" id="UP001370490">
    <property type="component" value="Unassembled WGS sequence"/>
</dbReference>
<dbReference type="EMBL" id="JBAMMX010000014">
    <property type="protein sequence ID" value="KAK6928323.1"/>
    <property type="molecule type" value="Genomic_DNA"/>
</dbReference>
<dbReference type="InterPro" id="IPR039010">
    <property type="entry name" value="Synaptotagmin_SMP"/>
</dbReference>
<comment type="caution">
    <text evidence="13">The sequence shown here is derived from an EMBL/GenBank/DDBJ whole genome shotgun (WGS) entry which is preliminary data.</text>
</comment>
<keyword evidence="6" id="KW-0677">Repeat</keyword>
<comment type="subcellular location">
    <subcellularLocation>
        <location evidence="1">Membrane</location>
        <topology evidence="1">Single-pass membrane protein</topology>
    </subcellularLocation>
</comment>
<dbReference type="Pfam" id="PF17047">
    <property type="entry name" value="SMP_LBD"/>
    <property type="match status" value="1"/>
</dbReference>
<evidence type="ECO:0000256" key="10">
    <source>
        <dbReference type="ARBA" id="ARBA00023121"/>
    </source>
</evidence>
<evidence type="ECO:0000256" key="4">
    <source>
        <dbReference type="ARBA" id="ARBA00022692"/>
    </source>
</evidence>
<keyword evidence="5" id="KW-0479">Metal-binding</keyword>
<keyword evidence="11" id="KW-0472">Membrane</keyword>
<proteinExistence type="inferred from homology"/>
<evidence type="ECO:0000256" key="11">
    <source>
        <dbReference type="ARBA" id="ARBA00023136"/>
    </source>
</evidence>
<keyword evidence="9" id="KW-0445">Lipid transport</keyword>
<keyword evidence="3" id="KW-0813">Transport</keyword>
<dbReference type="GO" id="GO:0006869">
    <property type="term" value="P:lipid transport"/>
    <property type="evidence" value="ECO:0007669"/>
    <property type="project" value="UniProtKB-KW"/>
</dbReference>
<gene>
    <name evidence="13" type="ORF">RJ641_006914</name>
</gene>
<evidence type="ECO:0000256" key="1">
    <source>
        <dbReference type="ARBA" id="ARBA00004167"/>
    </source>
</evidence>
<evidence type="ECO:0000256" key="8">
    <source>
        <dbReference type="ARBA" id="ARBA00022989"/>
    </source>
</evidence>
<evidence type="ECO:0000256" key="5">
    <source>
        <dbReference type="ARBA" id="ARBA00022723"/>
    </source>
</evidence>
<evidence type="ECO:0000256" key="2">
    <source>
        <dbReference type="ARBA" id="ARBA00006996"/>
    </source>
</evidence>